<keyword evidence="3" id="KW-1015">Disulfide bond</keyword>
<dbReference type="EC" id="3.5.2.6" evidence="2"/>
<dbReference type="InterPro" id="IPR006597">
    <property type="entry name" value="Sel1-like"/>
</dbReference>
<dbReference type="Gene3D" id="1.25.40.10">
    <property type="entry name" value="Tetratricopeptide repeat domain"/>
    <property type="match status" value="1"/>
</dbReference>
<accession>A0A6S6TY88</accession>
<protein>
    <recommendedName>
        <fullName evidence="2">beta-lactamase</fullName>
        <ecNumber evidence="2">3.5.2.6</ecNumber>
    </recommendedName>
</protein>
<evidence type="ECO:0000256" key="3">
    <source>
        <dbReference type="ARBA" id="ARBA00023157"/>
    </source>
</evidence>
<evidence type="ECO:0000256" key="4">
    <source>
        <dbReference type="ARBA" id="ARBA00023251"/>
    </source>
</evidence>
<evidence type="ECO:0000256" key="5">
    <source>
        <dbReference type="SAM" id="SignalP"/>
    </source>
</evidence>
<dbReference type="SMART" id="SM00671">
    <property type="entry name" value="SEL1"/>
    <property type="match status" value="2"/>
</dbReference>
<dbReference type="SUPFAM" id="SSF81901">
    <property type="entry name" value="HCP-like"/>
    <property type="match status" value="1"/>
</dbReference>
<proteinExistence type="predicted"/>
<dbReference type="InterPro" id="IPR011990">
    <property type="entry name" value="TPR-like_helical_dom_sf"/>
</dbReference>
<dbReference type="AlphaFoldDB" id="A0A6S6TY88"/>
<dbReference type="InterPro" id="IPR053301">
    <property type="entry name" value="F-box_motif"/>
</dbReference>
<keyword evidence="4" id="KW-0046">Antibiotic resistance</keyword>
<dbReference type="PANTHER" id="PTHR45088">
    <property type="entry name" value="OSJNBA0022H21.17 PROTEIN"/>
    <property type="match status" value="1"/>
</dbReference>
<feature type="signal peptide" evidence="5">
    <location>
        <begin position="1"/>
        <end position="18"/>
    </location>
</feature>
<dbReference type="PANTHER" id="PTHR45088:SF1">
    <property type="entry name" value="OS04G0476000 PROTEIN"/>
    <property type="match status" value="1"/>
</dbReference>
<evidence type="ECO:0000256" key="1">
    <source>
        <dbReference type="ARBA" id="ARBA00001526"/>
    </source>
</evidence>
<organism evidence="6">
    <name type="scientific">uncultured Sulfurovum sp</name>
    <dbReference type="NCBI Taxonomy" id="269237"/>
    <lineage>
        <taxon>Bacteria</taxon>
        <taxon>Pseudomonadati</taxon>
        <taxon>Campylobacterota</taxon>
        <taxon>Epsilonproteobacteria</taxon>
        <taxon>Campylobacterales</taxon>
        <taxon>Sulfurovaceae</taxon>
        <taxon>Sulfurovum</taxon>
        <taxon>environmental samples</taxon>
    </lineage>
</organism>
<reference evidence="6" key="1">
    <citation type="submission" date="2020-01" db="EMBL/GenBank/DDBJ databases">
        <authorList>
            <person name="Meier V. D."/>
            <person name="Meier V D."/>
        </authorList>
    </citation>
    <scope>NUCLEOTIDE SEQUENCE</scope>
    <source>
        <strain evidence="6">HLG_WM_MAG_03</strain>
    </source>
</reference>
<gene>
    <name evidence="6" type="ORF">HELGO_WM21303</name>
</gene>
<dbReference type="Pfam" id="PF08238">
    <property type="entry name" value="Sel1"/>
    <property type="match status" value="2"/>
</dbReference>
<keyword evidence="5" id="KW-0732">Signal</keyword>
<name>A0A6S6TY88_9BACT</name>
<dbReference type="GO" id="GO:0008800">
    <property type="term" value="F:beta-lactamase activity"/>
    <property type="evidence" value="ECO:0007669"/>
    <property type="project" value="UniProtKB-EC"/>
</dbReference>
<sequence length="136" mass="15986">MKNKIIISLLFVFSTLNANNFQGPTHSAYYGNTYTQHNLARQYQQQLGTKENSHKAFKWYHKSAVKGHTSSQYQLALMFHYGSGVRKNKELAKLWFTRASKKGHAQAQSILSRFYSVQRPQYKNAYRAKYSMIYYR</sequence>
<evidence type="ECO:0000256" key="2">
    <source>
        <dbReference type="ARBA" id="ARBA00012865"/>
    </source>
</evidence>
<dbReference type="EMBL" id="CACVAR010000309">
    <property type="protein sequence ID" value="CAA6820156.1"/>
    <property type="molecule type" value="Genomic_DNA"/>
</dbReference>
<comment type="catalytic activity">
    <reaction evidence="1">
        <text>a beta-lactam + H2O = a substituted beta-amino acid</text>
        <dbReference type="Rhea" id="RHEA:20401"/>
        <dbReference type="ChEBI" id="CHEBI:15377"/>
        <dbReference type="ChEBI" id="CHEBI:35627"/>
        <dbReference type="ChEBI" id="CHEBI:140347"/>
        <dbReference type="EC" id="3.5.2.6"/>
    </reaction>
</comment>
<feature type="chain" id="PRO_5027560886" description="beta-lactamase" evidence="5">
    <location>
        <begin position="19"/>
        <end position="136"/>
    </location>
</feature>
<evidence type="ECO:0000313" key="6">
    <source>
        <dbReference type="EMBL" id="CAA6820156.1"/>
    </source>
</evidence>
<dbReference type="GO" id="GO:0046677">
    <property type="term" value="P:response to antibiotic"/>
    <property type="evidence" value="ECO:0007669"/>
    <property type="project" value="UniProtKB-KW"/>
</dbReference>